<accession>A0A2T4UL56</accession>
<evidence type="ECO:0000313" key="4">
    <source>
        <dbReference type="EMBL" id="PTL59973.1"/>
    </source>
</evidence>
<name>A0A2T4UL56_9ACTN</name>
<dbReference type="CDD" id="cd16936">
    <property type="entry name" value="HATPase_RsbW-like"/>
    <property type="match status" value="1"/>
</dbReference>
<evidence type="ECO:0000256" key="1">
    <source>
        <dbReference type="ARBA" id="ARBA00022527"/>
    </source>
</evidence>
<keyword evidence="1" id="KW-0808">Transferase</keyword>
<evidence type="ECO:0000259" key="3">
    <source>
        <dbReference type="SMART" id="SM00387"/>
    </source>
</evidence>
<proteinExistence type="predicted"/>
<feature type="domain" description="Histidine kinase/HSP90-like ATPase" evidence="3">
    <location>
        <begin position="163"/>
        <end position="259"/>
    </location>
</feature>
<evidence type="ECO:0000256" key="2">
    <source>
        <dbReference type="SAM" id="MobiDB-lite"/>
    </source>
</evidence>
<dbReference type="SUPFAM" id="SSF55874">
    <property type="entry name" value="ATPase domain of HSP90 chaperone/DNA topoisomerase II/histidine kinase"/>
    <property type="match status" value="1"/>
</dbReference>
<dbReference type="InterPro" id="IPR036890">
    <property type="entry name" value="HATPase_C_sf"/>
</dbReference>
<keyword evidence="1" id="KW-0418">Kinase</keyword>
<dbReference type="SMART" id="SM00387">
    <property type="entry name" value="HATPase_c"/>
    <property type="match status" value="1"/>
</dbReference>
<dbReference type="Proteomes" id="UP000240739">
    <property type="component" value="Unassembled WGS sequence"/>
</dbReference>
<comment type="caution">
    <text evidence="4">The sequence shown here is derived from an EMBL/GenBank/DDBJ whole genome shotgun (WGS) entry which is preliminary data.</text>
</comment>
<keyword evidence="1" id="KW-0723">Serine/threonine-protein kinase</keyword>
<gene>
    <name evidence="4" type="ORF">C7Y72_10110</name>
</gene>
<reference evidence="4 5" key="1">
    <citation type="submission" date="2018-03" db="EMBL/GenBank/DDBJ databases">
        <title>Aquarubrobacter algicola gen. nov., sp. nov., a novel actinobacterium isolated from shallow eutrophic lake during the end of cyanobacterial harmful algal blooms.</title>
        <authorList>
            <person name="Chun S.J."/>
        </authorList>
    </citation>
    <scope>NUCLEOTIDE SEQUENCE [LARGE SCALE GENOMIC DNA]</scope>
    <source>
        <strain evidence="4 5">Seoho-28</strain>
    </source>
</reference>
<dbReference type="Gene3D" id="3.30.565.10">
    <property type="entry name" value="Histidine kinase-like ATPase, C-terminal domain"/>
    <property type="match status" value="1"/>
</dbReference>
<dbReference type="InterPro" id="IPR050267">
    <property type="entry name" value="Anti-sigma-factor_SerPK"/>
</dbReference>
<sequence>MTAPRRSGSASRTIASRSAIDQVQLAVDLREVEDRAHRRARGQRQRAALSPELGGAVQQERETGAVHEGDAQQIEHDLGRGDAVEMVVQRPDAREVEGAADGDPGAPGIVFLLDAEFLRLHTWNYTSREMTPWTVERAYAPTADSIAEAREIADEVRPPLGPRDTFALRLLLSELVTNAIRHGRTTPDAPEVKVRLVRDEQTLRLEVEDAGGGFVVRPRTPNQHRGSGWGMHFVSKLARRWGVEGHGRTLVWVELELDEAGELVLPAGEPDLLPDA</sequence>
<feature type="region of interest" description="Disordered" evidence="2">
    <location>
        <begin position="35"/>
        <end position="70"/>
    </location>
</feature>
<dbReference type="PANTHER" id="PTHR35526">
    <property type="entry name" value="ANTI-SIGMA-F FACTOR RSBW-RELATED"/>
    <property type="match status" value="1"/>
</dbReference>
<organism evidence="4 5">
    <name type="scientific">Paraconexibacter algicola</name>
    <dbReference type="NCBI Taxonomy" id="2133960"/>
    <lineage>
        <taxon>Bacteria</taxon>
        <taxon>Bacillati</taxon>
        <taxon>Actinomycetota</taxon>
        <taxon>Thermoleophilia</taxon>
        <taxon>Solirubrobacterales</taxon>
        <taxon>Paraconexibacteraceae</taxon>
        <taxon>Paraconexibacter</taxon>
    </lineage>
</organism>
<dbReference type="InterPro" id="IPR003594">
    <property type="entry name" value="HATPase_dom"/>
</dbReference>
<protein>
    <recommendedName>
        <fullName evidence="3">Histidine kinase/HSP90-like ATPase domain-containing protein</fullName>
    </recommendedName>
</protein>
<keyword evidence="5" id="KW-1185">Reference proteome</keyword>
<dbReference type="AlphaFoldDB" id="A0A2T4UL56"/>
<dbReference type="EMBL" id="PYYB01000001">
    <property type="protein sequence ID" value="PTL59973.1"/>
    <property type="molecule type" value="Genomic_DNA"/>
</dbReference>
<dbReference type="PANTHER" id="PTHR35526:SF3">
    <property type="entry name" value="ANTI-SIGMA-F FACTOR RSBW"/>
    <property type="match status" value="1"/>
</dbReference>
<dbReference type="GO" id="GO:0004674">
    <property type="term" value="F:protein serine/threonine kinase activity"/>
    <property type="evidence" value="ECO:0007669"/>
    <property type="project" value="UniProtKB-KW"/>
</dbReference>
<feature type="compositionally biased region" description="Basic and acidic residues" evidence="2">
    <location>
        <begin position="59"/>
        <end position="70"/>
    </location>
</feature>
<dbReference type="Pfam" id="PF13581">
    <property type="entry name" value="HATPase_c_2"/>
    <property type="match status" value="1"/>
</dbReference>
<evidence type="ECO:0000313" key="5">
    <source>
        <dbReference type="Proteomes" id="UP000240739"/>
    </source>
</evidence>